<feature type="compositionally biased region" description="Polar residues" evidence="6">
    <location>
        <begin position="444"/>
        <end position="454"/>
    </location>
</feature>
<reference evidence="8" key="1">
    <citation type="submission" date="2022-08" db="EMBL/GenBank/DDBJ databases">
        <authorList>
            <person name="Gutierrez-Valencia J."/>
        </authorList>
    </citation>
    <scope>NUCLEOTIDE SEQUENCE</scope>
</reference>
<dbReference type="PANTHER" id="PTHR43811">
    <property type="entry name" value="FKBP-TYPE PEPTIDYL-PROLYL CIS-TRANS ISOMERASE FKPA"/>
    <property type="match status" value="1"/>
</dbReference>
<name>A0AAV0KVI3_9ROSI</name>
<feature type="region of interest" description="Disordered" evidence="6">
    <location>
        <begin position="588"/>
        <end position="611"/>
    </location>
</feature>
<dbReference type="AlphaFoldDB" id="A0AAV0KVI3"/>
<feature type="region of interest" description="Disordered" evidence="6">
    <location>
        <begin position="350"/>
        <end position="379"/>
    </location>
</feature>
<dbReference type="Pfam" id="PF00254">
    <property type="entry name" value="FKBP_C"/>
    <property type="match status" value="1"/>
</dbReference>
<organism evidence="8 9">
    <name type="scientific">Linum tenue</name>
    <dbReference type="NCBI Taxonomy" id="586396"/>
    <lineage>
        <taxon>Eukaryota</taxon>
        <taxon>Viridiplantae</taxon>
        <taxon>Streptophyta</taxon>
        <taxon>Embryophyta</taxon>
        <taxon>Tracheophyta</taxon>
        <taxon>Spermatophyta</taxon>
        <taxon>Magnoliopsida</taxon>
        <taxon>eudicotyledons</taxon>
        <taxon>Gunneridae</taxon>
        <taxon>Pentapetalae</taxon>
        <taxon>rosids</taxon>
        <taxon>fabids</taxon>
        <taxon>Malpighiales</taxon>
        <taxon>Linaceae</taxon>
        <taxon>Linum</taxon>
    </lineage>
</organism>
<feature type="region of interest" description="Disordered" evidence="6">
    <location>
        <begin position="443"/>
        <end position="490"/>
    </location>
</feature>
<dbReference type="Proteomes" id="UP001154282">
    <property type="component" value="Unassembled WGS sequence"/>
</dbReference>
<keyword evidence="4 5" id="KW-0413">Isomerase</keyword>
<evidence type="ECO:0000313" key="8">
    <source>
        <dbReference type="EMBL" id="CAI0424873.1"/>
    </source>
</evidence>
<feature type="compositionally biased region" description="Polar residues" evidence="6">
    <location>
        <begin position="229"/>
        <end position="239"/>
    </location>
</feature>
<keyword evidence="9" id="KW-1185">Reference proteome</keyword>
<evidence type="ECO:0000313" key="9">
    <source>
        <dbReference type="Proteomes" id="UP001154282"/>
    </source>
</evidence>
<dbReference type="PROSITE" id="PS50059">
    <property type="entry name" value="FKBP_PPIASE"/>
    <property type="match status" value="1"/>
</dbReference>
<gene>
    <name evidence="8" type="ORF">LITE_LOCUS20110</name>
</gene>
<sequence>MAFWGVEVKPGRPFTHTSDGGNRRLHVSQASLGNGTATNKSILQCNVGNKSPICLCTLFPNNSEVCQIHVEYQETDDVVFSVIGPRSVHLSGYYKDYDGNHKAGDDSVSYGEDIGDSDTDRSVHDSEEDGQENSFINDGDPGTMSASLVSGDGVEEVNAKPVNQKCRYKRLRKTYKLTDSDDDNSSDHQAMGFGYNVDAGVGSEEDDALVLISSLHKKKPSARVHNETDLPSNNLTLVEQPSAIVDGNQQRHRDKLKSQMKDKGKQKNLPEADGPDDFFSVSILKWPNRKDNEKKNGKVGDHVSLLKEVDKDTAYFGSPPKQTDLQKSEKRKRKRKVLVDEYASQEKCDNSFSIKEDGENHGSTPTVLDNDFSSPAEYDKDNSSSLISICLADQVVAETDQEGKKRKKRKIDKLGKALNAGVSVPSKAEENVHANIEDDAVEIKSSQELGSQSVDDTEEGKEKRSNRQKLRKRLNAETPAAPKGEDNQPAKIEEGVAKTKLSQVQTFAGGLLVEELEPGKTEGRLAAPGRKISVSYTGKRKNTGEVLSSNIDGRPLKFVLGGEEVTEAWNVGLNGMRVGELRRLTFPAPSCTRSSSTRHGNGSEGVDGGEVITTTVPPLPLDCDVDDKSEGAEKWLVYDVKLLKVRKNLD</sequence>
<evidence type="ECO:0000256" key="5">
    <source>
        <dbReference type="PROSITE-ProRule" id="PRU00277"/>
    </source>
</evidence>
<dbReference type="Gene3D" id="2.60.120.340">
    <property type="entry name" value="Nucleoplasmin core domain"/>
    <property type="match status" value="1"/>
</dbReference>
<evidence type="ECO:0000256" key="2">
    <source>
        <dbReference type="ARBA" id="ARBA00013194"/>
    </source>
</evidence>
<dbReference type="InterPro" id="IPR041232">
    <property type="entry name" value="NPL"/>
</dbReference>
<accession>A0AAV0KVI3</accession>
<keyword evidence="3 5" id="KW-0697">Rotamase</keyword>
<dbReference type="GO" id="GO:0003755">
    <property type="term" value="F:peptidyl-prolyl cis-trans isomerase activity"/>
    <property type="evidence" value="ECO:0007669"/>
    <property type="project" value="UniProtKB-KW"/>
</dbReference>
<feature type="compositionally biased region" description="Polar residues" evidence="6">
    <location>
        <begin position="361"/>
        <end position="373"/>
    </location>
</feature>
<feature type="region of interest" description="Disordered" evidence="6">
    <location>
        <begin position="101"/>
        <end position="149"/>
    </location>
</feature>
<dbReference type="Gene3D" id="3.10.50.40">
    <property type="match status" value="1"/>
</dbReference>
<feature type="compositionally biased region" description="Basic and acidic residues" evidence="6">
    <location>
        <begin position="350"/>
        <end position="360"/>
    </location>
</feature>
<dbReference type="SUPFAM" id="SSF54534">
    <property type="entry name" value="FKBP-like"/>
    <property type="match status" value="1"/>
</dbReference>
<evidence type="ECO:0000259" key="7">
    <source>
        <dbReference type="PROSITE" id="PS50059"/>
    </source>
</evidence>
<evidence type="ECO:0000256" key="4">
    <source>
        <dbReference type="ARBA" id="ARBA00023235"/>
    </source>
</evidence>
<protein>
    <recommendedName>
        <fullName evidence="2 5">peptidylprolyl isomerase</fullName>
        <ecNumber evidence="2 5">5.2.1.8</ecNumber>
    </recommendedName>
</protein>
<dbReference type="InterPro" id="IPR046357">
    <property type="entry name" value="PPIase_dom_sf"/>
</dbReference>
<evidence type="ECO:0000256" key="3">
    <source>
        <dbReference type="ARBA" id="ARBA00023110"/>
    </source>
</evidence>
<evidence type="ECO:0000256" key="1">
    <source>
        <dbReference type="ARBA" id="ARBA00000971"/>
    </source>
</evidence>
<evidence type="ECO:0000256" key="6">
    <source>
        <dbReference type="SAM" id="MobiDB-lite"/>
    </source>
</evidence>
<dbReference type="InterPro" id="IPR001179">
    <property type="entry name" value="PPIase_FKBP_dom"/>
</dbReference>
<dbReference type="EC" id="5.2.1.8" evidence="2 5"/>
<dbReference type="EMBL" id="CAMGYJ010000005">
    <property type="protein sequence ID" value="CAI0424873.1"/>
    <property type="molecule type" value="Genomic_DNA"/>
</dbReference>
<comment type="caution">
    <text evidence="8">The sequence shown here is derived from an EMBL/GenBank/DDBJ whole genome shotgun (WGS) entry which is preliminary data.</text>
</comment>
<feature type="compositionally biased region" description="Polar residues" evidence="6">
    <location>
        <begin position="591"/>
        <end position="600"/>
    </location>
</feature>
<feature type="region of interest" description="Disordered" evidence="6">
    <location>
        <begin position="313"/>
        <end position="338"/>
    </location>
</feature>
<feature type="domain" description="PPIase FKBP-type" evidence="7">
    <location>
        <begin position="529"/>
        <end position="646"/>
    </location>
</feature>
<dbReference type="Pfam" id="PF17800">
    <property type="entry name" value="NPL"/>
    <property type="match status" value="1"/>
</dbReference>
<feature type="region of interest" description="Disordered" evidence="6">
    <location>
        <begin position="221"/>
        <end position="278"/>
    </location>
</feature>
<comment type="catalytic activity">
    <reaction evidence="1 5">
        <text>[protein]-peptidylproline (omega=180) = [protein]-peptidylproline (omega=0)</text>
        <dbReference type="Rhea" id="RHEA:16237"/>
        <dbReference type="Rhea" id="RHEA-COMP:10747"/>
        <dbReference type="Rhea" id="RHEA-COMP:10748"/>
        <dbReference type="ChEBI" id="CHEBI:83833"/>
        <dbReference type="ChEBI" id="CHEBI:83834"/>
        <dbReference type="EC" id="5.2.1.8"/>
    </reaction>
</comment>
<proteinExistence type="predicted"/>
<feature type="compositionally biased region" description="Basic and acidic residues" evidence="6">
    <location>
        <begin position="256"/>
        <end position="270"/>
    </location>
</feature>
<dbReference type="PANTHER" id="PTHR43811:SF48">
    <property type="entry name" value="PEPTIDYL-PROLYL CIS-TRANS ISOMERASE FKBP43"/>
    <property type="match status" value="1"/>
</dbReference>